<gene>
    <name evidence="8" type="ORF">SAMN06297387_108217</name>
</gene>
<feature type="compositionally biased region" description="Polar residues" evidence="6">
    <location>
        <begin position="182"/>
        <end position="191"/>
    </location>
</feature>
<dbReference type="Proteomes" id="UP000219072">
    <property type="component" value="Unassembled WGS sequence"/>
</dbReference>
<dbReference type="GO" id="GO:0005524">
    <property type="term" value="F:ATP binding"/>
    <property type="evidence" value="ECO:0007669"/>
    <property type="project" value="UniProtKB-KW"/>
</dbReference>
<protein>
    <recommendedName>
        <fullName evidence="1">non-specific serine/threonine protein kinase</fullName>
        <ecNumber evidence="1">2.7.11.1</ecNumber>
    </recommendedName>
</protein>
<dbReference type="PROSITE" id="PS50011">
    <property type="entry name" value="PROTEIN_KINASE_DOM"/>
    <property type="match status" value="1"/>
</dbReference>
<sequence>MWGLAAGLVEALQAIHAKGLLHRDLKPSNVLLAGDGPRVIDFGIARTLEGTSLTGTGAVIGTPGFMSSEQAEDRRVGTASDVFALGAVLTYAATGNEPFGTGAPRAVLHRVIHQQPHLDAVHGPLHDLITACLAKDPTERPTLPQLLNEITAHWEPPDDVPGATRWPTGVTTLIQRQSITPTTPYTVQPSGSLHHAPTATAPTKEDLTRRFQEASRLGDAGNHAEAARLFAEVATERARVLGPDHPGTLASRHNHAWEIGEAGNHPEAARLFAQVATDCARALGDDHPHTLTSRHNHAWHLPQVEERGGGR</sequence>
<keyword evidence="9" id="KW-1185">Reference proteome</keyword>
<dbReference type="Pfam" id="PF13424">
    <property type="entry name" value="TPR_12"/>
    <property type="match status" value="1"/>
</dbReference>
<evidence type="ECO:0000259" key="7">
    <source>
        <dbReference type="PROSITE" id="PS50011"/>
    </source>
</evidence>
<evidence type="ECO:0000313" key="9">
    <source>
        <dbReference type="Proteomes" id="UP000219072"/>
    </source>
</evidence>
<dbReference type="PROSITE" id="PS00108">
    <property type="entry name" value="PROTEIN_KINASE_ST"/>
    <property type="match status" value="1"/>
</dbReference>
<dbReference type="AlphaFoldDB" id="A0A286DWW9"/>
<dbReference type="PANTHER" id="PTHR43671">
    <property type="entry name" value="SERINE/THREONINE-PROTEIN KINASE NEK"/>
    <property type="match status" value="1"/>
</dbReference>
<feature type="region of interest" description="Disordered" evidence="6">
    <location>
        <begin position="291"/>
        <end position="311"/>
    </location>
</feature>
<keyword evidence="5" id="KW-0067">ATP-binding</keyword>
<dbReference type="SUPFAM" id="SSF48452">
    <property type="entry name" value="TPR-like"/>
    <property type="match status" value="1"/>
</dbReference>
<feature type="region of interest" description="Disordered" evidence="6">
    <location>
        <begin position="182"/>
        <end position="205"/>
    </location>
</feature>
<dbReference type="InterPro" id="IPR011990">
    <property type="entry name" value="TPR-like_helical_dom_sf"/>
</dbReference>
<dbReference type="SUPFAM" id="SSF56112">
    <property type="entry name" value="Protein kinase-like (PK-like)"/>
    <property type="match status" value="1"/>
</dbReference>
<dbReference type="CDD" id="cd14014">
    <property type="entry name" value="STKc_PknB_like"/>
    <property type="match status" value="1"/>
</dbReference>
<evidence type="ECO:0000313" key="8">
    <source>
        <dbReference type="EMBL" id="SOD63054.1"/>
    </source>
</evidence>
<dbReference type="InterPro" id="IPR008271">
    <property type="entry name" value="Ser/Thr_kinase_AS"/>
</dbReference>
<dbReference type="InterPro" id="IPR050660">
    <property type="entry name" value="NEK_Ser/Thr_kinase"/>
</dbReference>
<accession>A0A286DWW9</accession>
<dbReference type="Gene3D" id="1.10.510.10">
    <property type="entry name" value="Transferase(Phosphotransferase) domain 1"/>
    <property type="match status" value="1"/>
</dbReference>
<evidence type="ECO:0000256" key="4">
    <source>
        <dbReference type="ARBA" id="ARBA00022777"/>
    </source>
</evidence>
<dbReference type="SMART" id="SM00220">
    <property type="entry name" value="S_TKc"/>
    <property type="match status" value="1"/>
</dbReference>
<dbReference type="EMBL" id="OCNE01000008">
    <property type="protein sequence ID" value="SOD63054.1"/>
    <property type="molecule type" value="Genomic_DNA"/>
</dbReference>
<reference evidence="8 9" key="1">
    <citation type="submission" date="2017-09" db="EMBL/GenBank/DDBJ databases">
        <authorList>
            <person name="Ehlers B."/>
            <person name="Leendertz F.H."/>
        </authorList>
    </citation>
    <scope>NUCLEOTIDE SEQUENCE [LARGE SCALE GENOMIC DNA]</scope>
    <source>
        <strain evidence="8 9">CGMCC 4.7095</strain>
    </source>
</reference>
<evidence type="ECO:0000256" key="5">
    <source>
        <dbReference type="ARBA" id="ARBA00022840"/>
    </source>
</evidence>
<name>A0A286DWW9_9ACTN</name>
<feature type="domain" description="Protein kinase" evidence="7">
    <location>
        <begin position="1"/>
        <end position="152"/>
    </location>
</feature>
<dbReference type="PANTHER" id="PTHR43671:SF13">
    <property type="entry name" value="SERINE_THREONINE-PROTEIN KINASE NEK2"/>
    <property type="match status" value="1"/>
</dbReference>
<evidence type="ECO:0000256" key="6">
    <source>
        <dbReference type="SAM" id="MobiDB-lite"/>
    </source>
</evidence>
<evidence type="ECO:0000256" key="3">
    <source>
        <dbReference type="ARBA" id="ARBA00022741"/>
    </source>
</evidence>
<dbReference type="InterPro" id="IPR011009">
    <property type="entry name" value="Kinase-like_dom_sf"/>
</dbReference>
<keyword evidence="4" id="KW-0418">Kinase</keyword>
<dbReference type="Pfam" id="PF00069">
    <property type="entry name" value="Pkinase"/>
    <property type="match status" value="1"/>
</dbReference>
<dbReference type="GO" id="GO:0004674">
    <property type="term" value="F:protein serine/threonine kinase activity"/>
    <property type="evidence" value="ECO:0007669"/>
    <property type="project" value="UniProtKB-EC"/>
</dbReference>
<dbReference type="InterPro" id="IPR000719">
    <property type="entry name" value="Prot_kinase_dom"/>
</dbReference>
<evidence type="ECO:0000256" key="2">
    <source>
        <dbReference type="ARBA" id="ARBA00022679"/>
    </source>
</evidence>
<dbReference type="EC" id="2.7.11.1" evidence="1"/>
<organism evidence="8 9">
    <name type="scientific">Streptomyces zhaozhouensis</name>
    <dbReference type="NCBI Taxonomy" id="1300267"/>
    <lineage>
        <taxon>Bacteria</taxon>
        <taxon>Bacillati</taxon>
        <taxon>Actinomycetota</taxon>
        <taxon>Actinomycetes</taxon>
        <taxon>Kitasatosporales</taxon>
        <taxon>Streptomycetaceae</taxon>
        <taxon>Streptomyces</taxon>
    </lineage>
</organism>
<keyword evidence="2" id="KW-0808">Transferase</keyword>
<proteinExistence type="predicted"/>
<dbReference type="Gene3D" id="1.25.40.10">
    <property type="entry name" value="Tetratricopeptide repeat domain"/>
    <property type="match status" value="1"/>
</dbReference>
<evidence type="ECO:0000256" key="1">
    <source>
        <dbReference type="ARBA" id="ARBA00012513"/>
    </source>
</evidence>
<keyword evidence="3" id="KW-0547">Nucleotide-binding</keyword>